<comment type="function">
    <text evidence="7">May be involved in iron transport and iron homeostasis.</text>
</comment>
<comment type="caution">
    <text evidence="7">Lacks conserved residue(s) required for the propagation of feature annotation.</text>
</comment>
<dbReference type="InterPro" id="IPR009716">
    <property type="entry name" value="Ferroportin-1"/>
</dbReference>
<feature type="transmembrane region" description="Helical" evidence="7">
    <location>
        <begin position="191"/>
        <end position="215"/>
    </location>
</feature>
<organism evidence="8 9">
    <name type="scientific">Cymbomonas tetramitiformis</name>
    <dbReference type="NCBI Taxonomy" id="36881"/>
    <lineage>
        <taxon>Eukaryota</taxon>
        <taxon>Viridiplantae</taxon>
        <taxon>Chlorophyta</taxon>
        <taxon>Pyramimonadophyceae</taxon>
        <taxon>Pyramimonadales</taxon>
        <taxon>Pyramimonadaceae</taxon>
        <taxon>Cymbomonas</taxon>
    </lineage>
</organism>
<feature type="transmembrane region" description="Helical" evidence="7">
    <location>
        <begin position="21"/>
        <end position="43"/>
    </location>
</feature>
<evidence type="ECO:0000256" key="2">
    <source>
        <dbReference type="ARBA" id="ARBA00006279"/>
    </source>
</evidence>
<feature type="transmembrane region" description="Helical" evidence="7">
    <location>
        <begin position="283"/>
        <end position="303"/>
    </location>
</feature>
<dbReference type="PANTHER" id="PTHR11660:SF57">
    <property type="entry name" value="SOLUTE CARRIER FAMILY 40 MEMBER"/>
    <property type="match status" value="1"/>
</dbReference>
<keyword evidence="3 7" id="KW-0813">Transport</keyword>
<reference evidence="8 9" key="1">
    <citation type="journal article" date="2015" name="Genome Biol. Evol.">
        <title>Comparative Genomics of a Bacterivorous Green Alga Reveals Evolutionary Causalities and Consequences of Phago-Mixotrophic Mode of Nutrition.</title>
        <authorList>
            <person name="Burns J.A."/>
            <person name="Paasch A."/>
            <person name="Narechania A."/>
            <person name="Kim E."/>
        </authorList>
    </citation>
    <scope>NUCLEOTIDE SEQUENCE [LARGE SCALE GENOMIC DNA]</scope>
    <source>
        <strain evidence="8 9">PLY_AMNH</strain>
    </source>
</reference>
<protein>
    <recommendedName>
        <fullName evidence="7">Solute carrier family 40 member</fullName>
    </recommendedName>
</protein>
<evidence type="ECO:0000256" key="7">
    <source>
        <dbReference type="RuleBase" id="RU365065"/>
    </source>
</evidence>
<accession>A0AAE0FFF6</accession>
<evidence type="ECO:0000256" key="3">
    <source>
        <dbReference type="ARBA" id="ARBA00022448"/>
    </source>
</evidence>
<dbReference type="PANTHER" id="PTHR11660">
    <property type="entry name" value="SOLUTE CARRIER FAMILY 40 MEMBER"/>
    <property type="match status" value="1"/>
</dbReference>
<comment type="caution">
    <text evidence="8">The sequence shown here is derived from an EMBL/GenBank/DDBJ whole genome shotgun (WGS) entry which is preliminary data.</text>
</comment>
<keyword evidence="5 7" id="KW-1133">Transmembrane helix</keyword>
<keyword evidence="7" id="KW-0406">Ion transport</keyword>
<evidence type="ECO:0000313" key="9">
    <source>
        <dbReference type="Proteomes" id="UP001190700"/>
    </source>
</evidence>
<dbReference type="InterPro" id="IPR036259">
    <property type="entry name" value="MFS_trans_sf"/>
</dbReference>
<evidence type="ECO:0000256" key="1">
    <source>
        <dbReference type="ARBA" id="ARBA00004141"/>
    </source>
</evidence>
<dbReference type="Gene3D" id="1.20.1250.20">
    <property type="entry name" value="MFS general substrate transporter like domains"/>
    <property type="match status" value="1"/>
</dbReference>
<dbReference type="Pfam" id="PF06963">
    <property type="entry name" value="FPN1"/>
    <property type="match status" value="1"/>
</dbReference>
<evidence type="ECO:0000256" key="4">
    <source>
        <dbReference type="ARBA" id="ARBA00022692"/>
    </source>
</evidence>
<name>A0AAE0FFF6_9CHLO</name>
<feature type="transmembrane region" description="Helical" evidence="7">
    <location>
        <begin position="55"/>
        <end position="74"/>
    </location>
</feature>
<proteinExistence type="inferred from homology"/>
<dbReference type="AlphaFoldDB" id="A0AAE0FFF6"/>
<keyword evidence="9" id="KW-1185">Reference proteome</keyword>
<sequence length="385" mass="40944">MIAQSILAPGLGNWMDNQKRLPVMVLAAFVQIVSLLGFLAVAFVLSNPATSSMPWLFGLICILGAVEALGGLLMDVAISRDWLPVLFGKTTTTLNHVNVQLARVDLAAEVIAPLTAGVVIQSLGSTSLWPVILFGSLRILCLFPQCLFFKSAIERDNELGTRKGLDVSTAPKVSLLASWKNFLNHKGSVQLIVLSYALVYLTVLSPHGLVLTAFLSTQSLSPAALSIFRSSGALIGVLGVTAFQLSVKKHGLESSTMGFIAFQAACAVSAAITYALVGTSGSLALLYFFMMFVALARFGLYGYEVGALQLQQTFVAPQHRGAIGTIEKSLCYFACLIMYAASLGVTSPRSFTVIVWGSAAAICCAAAVFFTWWKKKGSSPQAIVA</sequence>
<dbReference type="SUPFAM" id="SSF103473">
    <property type="entry name" value="MFS general substrate transporter"/>
    <property type="match status" value="1"/>
</dbReference>
<feature type="transmembrane region" description="Helical" evidence="7">
    <location>
        <begin position="259"/>
        <end position="277"/>
    </location>
</feature>
<gene>
    <name evidence="8" type="ORF">CYMTET_32239</name>
</gene>
<evidence type="ECO:0000256" key="5">
    <source>
        <dbReference type="ARBA" id="ARBA00022989"/>
    </source>
</evidence>
<evidence type="ECO:0000313" key="8">
    <source>
        <dbReference type="EMBL" id="KAK3258728.1"/>
    </source>
</evidence>
<feature type="transmembrane region" description="Helical" evidence="7">
    <location>
        <begin position="353"/>
        <end position="373"/>
    </location>
</feature>
<keyword evidence="4 7" id="KW-0812">Transmembrane</keyword>
<dbReference type="EMBL" id="LGRX02019302">
    <property type="protein sequence ID" value="KAK3258728.1"/>
    <property type="molecule type" value="Genomic_DNA"/>
</dbReference>
<dbReference type="GO" id="GO:0005381">
    <property type="term" value="F:iron ion transmembrane transporter activity"/>
    <property type="evidence" value="ECO:0007669"/>
    <property type="project" value="UniProtKB-UniRule"/>
</dbReference>
<evidence type="ECO:0000256" key="6">
    <source>
        <dbReference type="ARBA" id="ARBA00023136"/>
    </source>
</evidence>
<dbReference type="Proteomes" id="UP001190700">
    <property type="component" value="Unassembled WGS sequence"/>
</dbReference>
<dbReference type="GO" id="GO:0016020">
    <property type="term" value="C:membrane"/>
    <property type="evidence" value="ECO:0007669"/>
    <property type="project" value="UniProtKB-SubCell"/>
</dbReference>
<keyword evidence="6 7" id="KW-0472">Membrane</keyword>
<feature type="transmembrane region" description="Helical" evidence="7">
    <location>
        <begin position="227"/>
        <end position="247"/>
    </location>
</feature>
<comment type="subcellular location">
    <subcellularLocation>
        <location evidence="1 7">Membrane</location>
        <topology evidence="1 7">Multi-pass membrane protein</topology>
    </subcellularLocation>
</comment>
<feature type="transmembrane region" description="Helical" evidence="7">
    <location>
        <begin position="330"/>
        <end position="347"/>
    </location>
</feature>
<comment type="similarity">
    <text evidence="2 7">Belongs to the ferroportin (FP) (TC 2.A.100) family. SLC40A subfamily.</text>
</comment>